<evidence type="ECO:0000256" key="2">
    <source>
        <dbReference type="RuleBase" id="RU004508"/>
    </source>
</evidence>
<dbReference type="SUPFAM" id="SSF53383">
    <property type="entry name" value="PLP-dependent transferases"/>
    <property type="match status" value="1"/>
</dbReference>
<dbReference type="Pfam" id="PF01041">
    <property type="entry name" value="DegT_DnrJ_EryC1"/>
    <property type="match status" value="1"/>
</dbReference>
<gene>
    <name evidence="3" type="ORF">CR152_02885</name>
</gene>
<reference evidence="3" key="1">
    <citation type="submission" date="2017-10" db="EMBL/GenBank/DDBJ databases">
        <title>Massilia psychrophilum sp. nov., a novel purple-pigmented bacterium isolated from Tianshan glacier, Xinjiang Municipality, China.</title>
        <authorList>
            <person name="Wang H."/>
        </authorList>
    </citation>
    <scope>NUCLEOTIDE SEQUENCE [LARGE SCALE GENOMIC DNA]</scope>
    <source>
        <strain evidence="3">B2</strain>
    </source>
</reference>
<dbReference type="RefSeq" id="WP_099873592.1">
    <property type="nucleotide sequence ID" value="NZ_CP024608.1"/>
</dbReference>
<evidence type="ECO:0000313" key="4">
    <source>
        <dbReference type="Proteomes" id="UP000229897"/>
    </source>
</evidence>
<dbReference type="InterPro" id="IPR015424">
    <property type="entry name" value="PyrdxlP-dep_Trfase"/>
</dbReference>
<comment type="similarity">
    <text evidence="1 2">Belongs to the DegT/DnrJ/EryC1 family.</text>
</comment>
<dbReference type="PANTHER" id="PTHR30244">
    <property type="entry name" value="TRANSAMINASE"/>
    <property type="match status" value="1"/>
</dbReference>
<organism evidence="3 4">
    <name type="scientific">Massilia violaceinigra</name>
    <dbReference type="NCBI Taxonomy" id="2045208"/>
    <lineage>
        <taxon>Bacteria</taxon>
        <taxon>Pseudomonadati</taxon>
        <taxon>Pseudomonadota</taxon>
        <taxon>Betaproteobacteria</taxon>
        <taxon>Burkholderiales</taxon>
        <taxon>Oxalobacteraceae</taxon>
        <taxon>Telluria group</taxon>
        <taxon>Massilia</taxon>
    </lineage>
</organism>
<keyword evidence="4" id="KW-1185">Reference proteome</keyword>
<protein>
    <recommendedName>
        <fullName evidence="5">DegT/DnrJ/EryC1/StrS aminotransferase</fullName>
    </recommendedName>
</protein>
<proteinExistence type="inferred from homology"/>
<dbReference type="Gene3D" id="3.40.640.10">
    <property type="entry name" value="Type I PLP-dependent aspartate aminotransferase-like (Major domain)"/>
    <property type="match status" value="1"/>
</dbReference>
<evidence type="ECO:0000256" key="1">
    <source>
        <dbReference type="ARBA" id="ARBA00037999"/>
    </source>
</evidence>
<dbReference type="KEGG" id="mass:CR152_02885"/>
<dbReference type="PANTHER" id="PTHR30244:SF34">
    <property type="entry name" value="DTDP-4-AMINO-4,6-DIDEOXYGALACTOSE TRANSAMINASE"/>
    <property type="match status" value="1"/>
</dbReference>
<dbReference type="EMBL" id="CP024608">
    <property type="protein sequence ID" value="ATQ73567.1"/>
    <property type="molecule type" value="Genomic_DNA"/>
</dbReference>
<dbReference type="GO" id="GO:0030170">
    <property type="term" value="F:pyridoxal phosphate binding"/>
    <property type="evidence" value="ECO:0007669"/>
    <property type="project" value="TreeGrafter"/>
</dbReference>
<dbReference type="AlphaFoldDB" id="A0A2D2DF09"/>
<sequence length="389" mass="42979">MPEYQRFDAVACEFPRPRAPLFPSLRLADLSFGGSGTVAPALIDGTAVRHFARGRYAMHAAYLAAGIGPGTALLAPSYHCRTMIDPALALGGTVLFYEVDSDLTPRVDSIRALLAPRDHGIKALVLPHYFGFEQPPALLAAVMAVCRHHGLMFIEDCSHAWQVAAKRAQGAQANADHVLMASPYKFFGCEDGGVLWANPALFPITPPARPGLLREAKAFTSAWSRNRAARVDATEAVPRDPALRGQDIVERHDQPSPLYERAMENKNSLALSRWVMRRTLLAPLIERRRQHYRQWLEAVAGARGGQALMHDLPDDCAPYMFPITIAEPDPVFYQLKQAGMPIFRWDDMAVSSCTVARNYRLHLLHLPCHQGLTSQQMAWMTALVAKALA</sequence>
<evidence type="ECO:0008006" key="5">
    <source>
        <dbReference type="Google" id="ProtNLM"/>
    </source>
</evidence>
<accession>A0A2D2DF09</accession>
<dbReference type="InterPro" id="IPR000653">
    <property type="entry name" value="DegT/StrS_aminotransferase"/>
</dbReference>
<evidence type="ECO:0000313" key="3">
    <source>
        <dbReference type="EMBL" id="ATQ73567.1"/>
    </source>
</evidence>
<keyword evidence="2" id="KW-0663">Pyridoxal phosphate</keyword>
<name>A0A2D2DF09_9BURK</name>
<dbReference type="InterPro" id="IPR015421">
    <property type="entry name" value="PyrdxlP-dep_Trfase_major"/>
</dbReference>
<dbReference type="Proteomes" id="UP000229897">
    <property type="component" value="Chromosome"/>
</dbReference>
<dbReference type="GO" id="GO:0000271">
    <property type="term" value="P:polysaccharide biosynthetic process"/>
    <property type="evidence" value="ECO:0007669"/>
    <property type="project" value="TreeGrafter"/>
</dbReference>
<dbReference type="OrthoDB" id="9777744at2"/>
<dbReference type="GO" id="GO:0008483">
    <property type="term" value="F:transaminase activity"/>
    <property type="evidence" value="ECO:0007669"/>
    <property type="project" value="TreeGrafter"/>
</dbReference>